<dbReference type="SMART" id="SM00175">
    <property type="entry name" value="RAB"/>
    <property type="match status" value="1"/>
</dbReference>
<evidence type="ECO:0000256" key="2">
    <source>
        <dbReference type="ARBA" id="ARBA00008344"/>
    </source>
</evidence>
<dbReference type="InterPro" id="IPR005225">
    <property type="entry name" value="Small_GTP-bd"/>
</dbReference>
<dbReference type="EC" id="3.6.5.2" evidence="3"/>
<evidence type="ECO:0000256" key="12">
    <source>
        <dbReference type="ARBA" id="ARBA00048098"/>
    </source>
</evidence>
<evidence type="ECO:0000256" key="13">
    <source>
        <dbReference type="SAM" id="Coils"/>
    </source>
</evidence>
<dbReference type="CDD" id="cd04138">
    <property type="entry name" value="H_N_K_Ras_like"/>
    <property type="match status" value="1"/>
</dbReference>
<dbReference type="Proteomes" id="UP000322234">
    <property type="component" value="Unassembled WGS sequence"/>
</dbReference>
<dbReference type="PRINTS" id="PR02043">
    <property type="entry name" value="CANCERSCCP1"/>
</dbReference>
<dbReference type="FunFam" id="3.40.50.300:FF:000096">
    <property type="entry name" value="KRAS proto-oncogene, GTPase"/>
    <property type="match status" value="1"/>
</dbReference>
<organism evidence="16 17">
    <name type="scientific">Bos mutus</name>
    <name type="common">wild yak</name>
    <dbReference type="NCBI Taxonomy" id="72004"/>
    <lineage>
        <taxon>Eukaryota</taxon>
        <taxon>Metazoa</taxon>
        <taxon>Chordata</taxon>
        <taxon>Craniata</taxon>
        <taxon>Vertebrata</taxon>
        <taxon>Euteleostomi</taxon>
        <taxon>Mammalia</taxon>
        <taxon>Eutheria</taxon>
        <taxon>Laurasiatheria</taxon>
        <taxon>Artiodactyla</taxon>
        <taxon>Ruminantia</taxon>
        <taxon>Pecora</taxon>
        <taxon>Bovidae</taxon>
        <taxon>Bovinae</taxon>
        <taxon>Bos</taxon>
    </lineage>
</organism>
<dbReference type="PANTHER" id="PTHR20929">
    <property type="entry name" value="LUNG ADENOMA SUSCEPTIBILITY 1-RELATED"/>
    <property type="match status" value="1"/>
</dbReference>
<evidence type="ECO:0000313" key="17">
    <source>
        <dbReference type="Proteomes" id="UP000322234"/>
    </source>
</evidence>
<evidence type="ECO:0000313" key="16">
    <source>
        <dbReference type="EMBL" id="MXQ80007.1"/>
    </source>
</evidence>
<dbReference type="PROSITE" id="PS51419">
    <property type="entry name" value="RAB"/>
    <property type="match status" value="1"/>
</dbReference>
<dbReference type="GO" id="GO:0003925">
    <property type="term" value="F:G protein activity"/>
    <property type="evidence" value="ECO:0007669"/>
    <property type="project" value="UniProtKB-EC"/>
</dbReference>
<dbReference type="PANTHER" id="PTHR20929:SF11">
    <property type="entry name" value="DYNEIN AXONEMAL INTERMEDIATE CHAIN 7"/>
    <property type="match status" value="1"/>
</dbReference>
<dbReference type="EMBL" id="VBQZ03000003">
    <property type="protein sequence ID" value="MXQ80007.1"/>
    <property type="molecule type" value="Genomic_DNA"/>
</dbReference>
<proteinExistence type="inferred from homology"/>
<keyword evidence="7" id="KW-0472">Membrane</keyword>
<evidence type="ECO:0000259" key="15">
    <source>
        <dbReference type="Pfam" id="PF15927"/>
    </source>
</evidence>
<keyword evidence="6" id="KW-0342">GTP-binding</keyword>
<dbReference type="GO" id="GO:0005886">
    <property type="term" value="C:plasma membrane"/>
    <property type="evidence" value="ECO:0007669"/>
    <property type="project" value="UniProtKB-SubCell"/>
</dbReference>
<gene>
    <name evidence="16" type="ORF">E5288_WYG013805</name>
</gene>
<dbReference type="GO" id="GO:0048487">
    <property type="term" value="F:beta-tubulin binding"/>
    <property type="evidence" value="ECO:0007669"/>
    <property type="project" value="TreeGrafter"/>
</dbReference>
<comment type="similarity">
    <text evidence="10">Belongs to the DNAI7 family.</text>
</comment>
<protein>
    <recommendedName>
        <fullName evidence="11">Dynein axonemal intermediate chain 7</fullName>
        <ecNumber evidence="3">3.6.5.2</ecNumber>
    </recommendedName>
</protein>
<dbReference type="Pfam" id="PF15927">
    <property type="entry name" value="Casc1_N"/>
    <property type="match status" value="1"/>
</dbReference>
<dbReference type="InterPro" id="IPR023247">
    <property type="entry name" value="IC97/Dnai7-like"/>
</dbReference>
<feature type="region of interest" description="Disordered" evidence="14">
    <location>
        <begin position="885"/>
        <end position="916"/>
    </location>
</feature>
<dbReference type="SMART" id="SM00176">
    <property type="entry name" value="RAN"/>
    <property type="match status" value="1"/>
</dbReference>
<evidence type="ECO:0000256" key="3">
    <source>
        <dbReference type="ARBA" id="ARBA00011984"/>
    </source>
</evidence>
<evidence type="ECO:0000256" key="11">
    <source>
        <dbReference type="ARBA" id="ARBA00024414"/>
    </source>
</evidence>
<dbReference type="GO" id="GO:0008017">
    <property type="term" value="F:microtubule binding"/>
    <property type="evidence" value="ECO:0007669"/>
    <property type="project" value="TreeGrafter"/>
</dbReference>
<comment type="catalytic activity">
    <reaction evidence="12">
        <text>GTP + H2O = GDP + phosphate + H(+)</text>
        <dbReference type="Rhea" id="RHEA:19669"/>
        <dbReference type="ChEBI" id="CHEBI:15377"/>
        <dbReference type="ChEBI" id="CHEBI:15378"/>
        <dbReference type="ChEBI" id="CHEBI:37565"/>
        <dbReference type="ChEBI" id="CHEBI:43474"/>
        <dbReference type="ChEBI" id="CHEBI:58189"/>
        <dbReference type="EC" id="3.6.5.2"/>
    </reaction>
</comment>
<keyword evidence="4" id="KW-0547">Nucleotide-binding</keyword>
<feature type="compositionally biased region" description="Basic and acidic residues" evidence="14">
    <location>
        <begin position="889"/>
        <end position="912"/>
    </location>
</feature>
<feature type="domain" description="IC97/Casc1 N-terminal" evidence="15">
    <location>
        <begin position="618"/>
        <end position="818"/>
    </location>
</feature>
<sequence length="1309" mass="149133">MGGAGLRRVRLEAAAAGAASWTGNPFLPPPREPRLEAAGEKLAGRAGRPSGRSGARPTREVNCSNLPAKCLKYSEACAVVQSSALNTCPERSHGLLLREPLTAAEQQTTGSLDRAACVEGLLKMTEYKLVVVGAGGVGKSALTIQLIQNHFVDEYDPTIEDSYRKQVVIDGETCLLDILDTAGQEEYSAMRDQYMRTGEGFLCVFAINNTKSFEDIHHYREQIKRVKDSEDVPMVLVGNKCDLPSRTVDTKQAQDLARSYGIPFIETSAKTRQRVEDAFYTLVREIRQYRLKKISKEEKTPGCVKIKKCIVILFYICQGLERQKMPDHIEEFNGPEGGKGSLLQSMFSFGHSTGRLYRKKSSVEYKLKYLSESYKKIKCENQLNGVDDAFYTLVREIRKHKEKMSKDGKKKKKKSKTKCIIIFTAALDISMMASHQIIPKCPIFFPVGLSCQSFFMLVDRHSKGCATARHSRTFRHAAAVNATLSSNAEGCRPRRAAGCSGAEQPVREVGRAPSGRTPARLRGPNARLSAAALGRQWAGLVVLTTRERLSHNPEITLGRLPRSCMHQHGEQGTKSAFKLFVYMLITFLKVVTFIKSGSKKKKITKADRLKQILEEEEKRQKEEEEARVKYEKEEMERLEIQRIENEKLQKLEAKDLERRNEELEELYLLEACFPEAEKLKRDNRFLSQWKHYIECDGSPDPSIAQEINTFITLWKEETNETLEEVIEKSKLVLNLIEKLKLILLETPLYDLQGKNIIQYQESILELQELLHLKFNRATEILLRQASTLADLDSGNMEKVIQDENVTLYIWANLKKNPRHRSIRFSETQTGFEIPRILATSDIALRLLHTHYDHVTPLSPVLTPSQEHISIVTDFVKEEVKSVQTAVSKDLQEENKQENESNSVHEEETKAEGQGDVEEQMCPVQEEPEATKYEMEMKLLSETVSAAQELLLENASEKPYFLEENEVDLCQFTTLGGVYHLDILELPPQCKPMKGWMIVEILKEGLQKYTYPPETTEDLEAENVFPPIEVTLEVHENVIFFENPMVARWDAEGKQWKTDGISNVSYKSEERLITFNLETFCPVTLIQDAHINMPYQSWELRPLDVNKVLLTITTVFTELQIQIKENLCMLASIKVNNKNHSSILEEKWMTPVSFIIALKKAGLNIFPTGHSHLYVVINYKHPSVEVKAYRQMALLSSAFAFCWSKWNTACDSKKTVFQVREHLLKEEPIRNPNWTLLMFSGDRAQSLKINESSDAFSEALKEETEFHSTLYHMVKDFASQEAMRAVRRSNCQFVDSVCHMLLSTRLLSYS</sequence>
<evidence type="ECO:0000256" key="5">
    <source>
        <dbReference type="ARBA" id="ARBA00022801"/>
    </source>
</evidence>
<dbReference type="SUPFAM" id="SSF52540">
    <property type="entry name" value="P-loop containing nucleoside triphosphate hydrolases"/>
    <property type="match status" value="1"/>
</dbReference>
<dbReference type="NCBIfam" id="TIGR00231">
    <property type="entry name" value="small_GTP"/>
    <property type="match status" value="1"/>
</dbReference>
<feature type="coiled-coil region" evidence="13">
    <location>
        <begin position="599"/>
        <end position="666"/>
    </location>
</feature>
<dbReference type="SMART" id="SM00173">
    <property type="entry name" value="RAS"/>
    <property type="match status" value="1"/>
</dbReference>
<name>A0A6B0QSU7_9CETA</name>
<dbReference type="GO" id="GO:0005525">
    <property type="term" value="F:GTP binding"/>
    <property type="evidence" value="ECO:0007669"/>
    <property type="project" value="UniProtKB-KW"/>
</dbReference>
<comment type="similarity">
    <text evidence="2">Belongs to the small GTPase superfamily. Ras family.</text>
</comment>
<dbReference type="Pfam" id="PF00071">
    <property type="entry name" value="Ras"/>
    <property type="match status" value="1"/>
</dbReference>
<keyword evidence="8" id="KW-0449">Lipoprotein</keyword>
<feature type="region of interest" description="Disordered" evidence="14">
    <location>
        <begin position="495"/>
        <end position="522"/>
    </location>
</feature>
<keyword evidence="13" id="KW-0175">Coiled coil</keyword>
<evidence type="ECO:0000256" key="10">
    <source>
        <dbReference type="ARBA" id="ARBA00024332"/>
    </source>
</evidence>
<evidence type="ECO:0000256" key="1">
    <source>
        <dbReference type="ARBA" id="ARBA00004342"/>
    </source>
</evidence>
<dbReference type="PROSITE" id="PS51420">
    <property type="entry name" value="RHO"/>
    <property type="match status" value="1"/>
</dbReference>
<dbReference type="SMART" id="SM00174">
    <property type="entry name" value="RHO"/>
    <property type="match status" value="1"/>
</dbReference>
<dbReference type="InterPro" id="IPR001806">
    <property type="entry name" value="Small_GTPase"/>
</dbReference>
<evidence type="ECO:0000256" key="4">
    <source>
        <dbReference type="ARBA" id="ARBA00022741"/>
    </source>
</evidence>
<evidence type="ECO:0000256" key="14">
    <source>
        <dbReference type="SAM" id="MobiDB-lite"/>
    </source>
</evidence>
<evidence type="ECO:0000256" key="8">
    <source>
        <dbReference type="ARBA" id="ARBA00023288"/>
    </source>
</evidence>
<evidence type="ECO:0000256" key="7">
    <source>
        <dbReference type="ARBA" id="ARBA00023136"/>
    </source>
</evidence>
<keyword evidence="9" id="KW-0636">Prenylation</keyword>
<comment type="subcellular location">
    <subcellularLocation>
        <location evidence="1">Cell membrane</location>
        <topology evidence="1">Lipid-anchor</topology>
        <orientation evidence="1">Cytoplasmic side</orientation>
    </subcellularLocation>
</comment>
<dbReference type="Gene3D" id="3.40.50.300">
    <property type="entry name" value="P-loop containing nucleotide triphosphate hydrolases"/>
    <property type="match status" value="1"/>
</dbReference>
<dbReference type="InterPro" id="IPR031826">
    <property type="entry name" value="IC97/Casc1_N"/>
</dbReference>
<evidence type="ECO:0000256" key="9">
    <source>
        <dbReference type="ARBA" id="ARBA00023289"/>
    </source>
</evidence>
<evidence type="ECO:0000256" key="6">
    <source>
        <dbReference type="ARBA" id="ARBA00023134"/>
    </source>
</evidence>
<dbReference type="PROSITE" id="PS51421">
    <property type="entry name" value="RAS"/>
    <property type="match status" value="1"/>
</dbReference>
<comment type="caution">
    <text evidence="16">The sequence shown here is derived from an EMBL/GenBank/DDBJ whole genome shotgun (WGS) entry which is preliminary data.</text>
</comment>
<accession>A0A6B0QSU7</accession>
<reference evidence="16" key="1">
    <citation type="submission" date="2019-10" db="EMBL/GenBank/DDBJ databases">
        <title>The sequence and de novo assembly of the wild yak genome.</title>
        <authorList>
            <person name="Liu Y."/>
        </authorList>
    </citation>
    <scope>NUCLEOTIDE SEQUENCE [LARGE SCALE GENOMIC DNA]</scope>
    <source>
        <strain evidence="16">WY2019</strain>
    </source>
</reference>
<keyword evidence="5" id="KW-0378">Hydrolase</keyword>
<dbReference type="GO" id="GO:0005930">
    <property type="term" value="C:axoneme"/>
    <property type="evidence" value="ECO:0007669"/>
    <property type="project" value="TreeGrafter"/>
</dbReference>
<keyword evidence="17" id="KW-1185">Reference proteome</keyword>
<dbReference type="InterPro" id="IPR027417">
    <property type="entry name" value="P-loop_NTPase"/>
</dbReference>